<keyword evidence="1" id="KW-1133">Transmembrane helix</keyword>
<dbReference type="AlphaFoldDB" id="A0A072VHA8"/>
<dbReference type="EnsemblPlants" id="KEH41379">
    <property type="protein sequence ID" value="KEH41379"/>
    <property type="gene ID" value="MTR_1g050352"/>
</dbReference>
<keyword evidence="1 2" id="KW-0812">Transmembrane</keyword>
<feature type="transmembrane region" description="Helical" evidence="1">
    <location>
        <begin position="89"/>
        <end position="115"/>
    </location>
</feature>
<keyword evidence="1" id="KW-0472">Membrane</keyword>
<evidence type="ECO:0000313" key="2">
    <source>
        <dbReference type="EMBL" id="KEH41379.1"/>
    </source>
</evidence>
<accession>A0A072VHA8</accession>
<proteinExistence type="predicted"/>
<sequence>MWQSTLPVVPQTPPFFSLNPKDGNACVNNFPRHFAIQISLQRRSHRLSIVSKTFRSTADSDIVWNHFLLLSDTQFMASISHNRFLTKKAIYLALSYIHFSIIIDHAFLVFNMIAAQEFKNYLVMLSVGVNGGHYITNIGCLEPYVRGRKYNNKEGL</sequence>
<evidence type="ECO:0000313" key="4">
    <source>
        <dbReference type="Proteomes" id="UP000002051"/>
    </source>
</evidence>
<organism evidence="2 4">
    <name type="scientific">Medicago truncatula</name>
    <name type="common">Barrel medic</name>
    <name type="synonym">Medicago tribuloides</name>
    <dbReference type="NCBI Taxonomy" id="3880"/>
    <lineage>
        <taxon>Eukaryota</taxon>
        <taxon>Viridiplantae</taxon>
        <taxon>Streptophyta</taxon>
        <taxon>Embryophyta</taxon>
        <taxon>Tracheophyta</taxon>
        <taxon>Spermatophyta</taxon>
        <taxon>Magnoliopsida</taxon>
        <taxon>eudicotyledons</taxon>
        <taxon>Gunneridae</taxon>
        <taxon>Pentapetalae</taxon>
        <taxon>rosids</taxon>
        <taxon>fabids</taxon>
        <taxon>Fabales</taxon>
        <taxon>Fabaceae</taxon>
        <taxon>Papilionoideae</taxon>
        <taxon>50 kb inversion clade</taxon>
        <taxon>NPAAA clade</taxon>
        <taxon>Hologalegina</taxon>
        <taxon>IRL clade</taxon>
        <taxon>Trifolieae</taxon>
        <taxon>Medicago</taxon>
    </lineage>
</organism>
<evidence type="ECO:0000256" key="1">
    <source>
        <dbReference type="SAM" id="Phobius"/>
    </source>
</evidence>
<protein>
    <submittedName>
        <fullName evidence="2">Transmembrane protein, putative</fullName>
    </submittedName>
</protein>
<dbReference type="Proteomes" id="UP000002051">
    <property type="component" value="Unassembled WGS sequence"/>
</dbReference>
<evidence type="ECO:0000313" key="3">
    <source>
        <dbReference type="EnsemblPlants" id="KEH41379"/>
    </source>
</evidence>
<name>A0A072VHA8_MEDTR</name>
<reference evidence="2 4" key="2">
    <citation type="journal article" date="2014" name="BMC Genomics">
        <title>An improved genome release (version Mt4.0) for the model legume Medicago truncatula.</title>
        <authorList>
            <person name="Tang H."/>
            <person name="Krishnakumar V."/>
            <person name="Bidwell S."/>
            <person name="Rosen B."/>
            <person name="Chan A."/>
            <person name="Zhou S."/>
            <person name="Gentzbittel L."/>
            <person name="Childs K.L."/>
            <person name="Yandell M."/>
            <person name="Gundlach H."/>
            <person name="Mayer K.F."/>
            <person name="Schwartz D.C."/>
            <person name="Town C.D."/>
        </authorList>
    </citation>
    <scope>GENOME REANNOTATION</scope>
    <source>
        <strain evidence="2">A17</strain>
        <strain evidence="3 4">cv. Jemalong A17</strain>
    </source>
</reference>
<dbReference type="HOGENOM" id="CLU_1689328_0_0_1"/>
<keyword evidence="4" id="KW-1185">Reference proteome</keyword>
<reference evidence="2 4" key="1">
    <citation type="journal article" date="2011" name="Nature">
        <title>The Medicago genome provides insight into the evolution of rhizobial symbioses.</title>
        <authorList>
            <person name="Young N.D."/>
            <person name="Debelle F."/>
            <person name="Oldroyd G.E."/>
            <person name="Geurts R."/>
            <person name="Cannon S.B."/>
            <person name="Udvardi M.K."/>
            <person name="Benedito V.A."/>
            <person name="Mayer K.F."/>
            <person name="Gouzy J."/>
            <person name="Schoof H."/>
            <person name="Van de Peer Y."/>
            <person name="Proost S."/>
            <person name="Cook D.R."/>
            <person name="Meyers B.C."/>
            <person name="Spannagl M."/>
            <person name="Cheung F."/>
            <person name="De Mita S."/>
            <person name="Krishnakumar V."/>
            <person name="Gundlach H."/>
            <person name="Zhou S."/>
            <person name="Mudge J."/>
            <person name="Bharti A.K."/>
            <person name="Murray J.D."/>
            <person name="Naoumkina M.A."/>
            <person name="Rosen B."/>
            <person name="Silverstein K.A."/>
            <person name="Tang H."/>
            <person name="Rombauts S."/>
            <person name="Zhao P.X."/>
            <person name="Zhou P."/>
            <person name="Barbe V."/>
            <person name="Bardou P."/>
            <person name="Bechner M."/>
            <person name="Bellec A."/>
            <person name="Berger A."/>
            <person name="Berges H."/>
            <person name="Bidwell S."/>
            <person name="Bisseling T."/>
            <person name="Choisne N."/>
            <person name="Couloux A."/>
            <person name="Denny R."/>
            <person name="Deshpande S."/>
            <person name="Dai X."/>
            <person name="Doyle J.J."/>
            <person name="Dudez A.M."/>
            <person name="Farmer A.D."/>
            <person name="Fouteau S."/>
            <person name="Franken C."/>
            <person name="Gibelin C."/>
            <person name="Gish J."/>
            <person name="Goldstein S."/>
            <person name="Gonzalez A.J."/>
            <person name="Green P.J."/>
            <person name="Hallab A."/>
            <person name="Hartog M."/>
            <person name="Hua A."/>
            <person name="Humphray S.J."/>
            <person name="Jeong D.H."/>
            <person name="Jing Y."/>
            <person name="Jocker A."/>
            <person name="Kenton S.M."/>
            <person name="Kim D.J."/>
            <person name="Klee K."/>
            <person name="Lai H."/>
            <person name="Lang C."/>
            <person name="Lin S."/>
            <person name="Macmil S.L."/>
            <person name="Magdelenat G."/>
            <person name="Matthews L."/>
            <person name="McCorrison J."/>
            <person name="Monaghan E.L."/>
            <person name="Mun J.H."/>
            <person name="Najar F.Z."/>
            <person name="Nicholson C."/>
            <person name="Noirot C."/>
            <person name="O'Bleness M."/>
            <person name="Paule C.R."/>
            <person name="Poulain J."/>
            <person name="Prion F."/>
            <person name="Qin B."/>
            <person name="Qu C."/>
            <person name="Retzel E.F."/>
            <person name="Riddle C."/>
            <person name="Sallet E."/>
            <person name="Samain S."/>
            <person name="Samson N."/>
            <person name="Sanders I."/>
            <person name="Saurat O."/>
            <person name="Scarpelli C."/>
            <person name="Schiex T."/>
            <person name="Segurens B."/>
            <person name="Severin A.J."/>
            <person name="Sherrier D.J."/>
            <person name="Shi R."/>
            <person name="Sims S."/>
            <person name="Singer S.R."/>
            <person name="Sinharoy S."/>
            <person name="Sterck L."/>
            <person name="Viollet A."/>
            <person name="Wang B.B."/>
            <person name="Wang K."/>
            <person name="Wang M."/>
            <person name="Wang X."/>
            <person name="Warfsmann J."/>
            <person name="Weissenbach J."/>
            <person name="White D.D."/>
            <person name="White J.D."/>
            <person name="Wiley G.B."/>
            <person name="Wincker P."/>
            <person name="Xing Y."/>
            <person name="Yang L."/>
            <person name="Yao Z."/>
            <person name="Ying F."/>
            <person name="Zhai J."/>
            <person name="Zhou L."/>
            <person name="Zuber A."/>
            <person name="Denarie J."/>
            <person name="Dixon R.A."/>
            <person name="May G.D."/>
            <person name="Schwartz D.C."/>
            <person name="Rogers J."/>
            <person name="Quetier F."/>
            <person name="Town C.D."/>
            <person name="Roe B.A."/>
        </authorList>
    </citation>
    <scope>NUCLEOTIDE SEQUENCE [LARGE SCALE GENOMIC DNA]</scope>
    <source>
        <strain evidence="2">A17</strain>
        <strain evidence="3 4">cv. Jemalong A17</strain>
    </source>
</reference>
<dbReference type="EMBL" id="CM001217">
    <property type="protein sequence ID" value="KEH41379.1"/>
    <property type="molecule type" value="Genomic_DNA"/>
</dbReference>
<gene>
    <name evidence="2" type="ordered locus">MTR_1g050352</name>
</gene>
<reference evidence="3" key="3">
    <citation type="submission" date="2015-04" db="UniProtKB">
        <authorList>
            <consortium name="EnsemblPlants"/>
        </authorList>
    </citation>
    <scope>IDENTIFICATION</scope>
    <source>
        <strain evidence="3">cv. Jemalong A17</strain>
    </source>
</reference>